<feature type="domain" description="Malectin" evidence="11">
    <location>
        <begin position="75"/>
        <end position="210"/>
    </location>
</feature>
<evidence type="ECO:0000256" key="3">
    <source>
        <dbReference type="ARBA" id="ARBA00022692"/>
    </source>
</evidence>
<proteinExistence type="inferred from homology"/>
<feature type="domain" description="Malectin" evidence="11">
    <location>
        <begin position="466"/>
        <end position="608"/>
    </location>
</feature>
<evidence type="ECO:0000256" key="4">
    <source>
        <dbReference type="ARBA" id="ARBA00022729"/>
    </source>
</evidence>
<reference evidence="14" key="1">
    <citation type="journal article" date="2019" name="Int. J. Syst. Evol. Microbiol.">
        <title>The Global Catalogue of Microorganisms (GCM) 10K type strain sequencing project: providing services to taxonomists for standard genome sequencing and annotation.</title>
        <authorList>
            <consortium name="The Broad Institute Genomics Platform"/>
            <consortium name="The Broad Institute Genome Sequencing Center for Infectious Disease"/>
            <person name="Wu L."/>
            <person name="Ma J."/>
        </authorList>
    </citation>
    <scope>NUCLEOTIDE SEQUENCE [LARGE SCALE GENOMIC DNA]</scope>
    <source>
        <strain evidence="14">CGMCC 4.7466</strain>
    </source>
</reference>
<keyword evidence="4 10" id="KW-0732">Signal</keyword>
<evidence type="ECO:0000259" key="12">
    <source>
        <dbReference type="Pfam" id="PF18962"/>
    </source>
</evidence>
<feature type="signal peptide" evidence="10">
    <location>
        <begin position="1"/>
        <end position="22"/>
    </location>
</feature>
<dbReference type="InterPro" id="IPR013783">
    <property type="entry name" value="Ig-like_fold"/>
</dbReference>
<feature type="chain" id="PRO_5047067904" evidence="10">
    <location>
        <begin position="23"/>
        <end position="887"/>
    </location>
</feature>
<keyword evidence="14" id="KW-1185">Reference proteome</keyword>
<evidence type="ECO:0000313" key="14">
    <source>
        <dbReference type="Proteomes" id="UP001595818"/>
    </source>
</evidence>
<keyword evidence="9" id="KW-0119">Carbohydrate metabolism</keyword>
<keyword evidence="5" id="KW-0256">Endoplasmic reticulum</keyword>
<sequence>MKQLVPFLLFAVCMFVTCSAVPAPGDAPASDSKAKNLFPAAPPVDGFSEEAFDSPLEAFRREHEIRPYYLREIRRINSGGMFFPEETGSWNFDFLFNGGRTYSTTDSIANTHLDPIYQTERYGDFSYEIPVPEDGFYTVELHFAEIFWNSGNSRIFDVAIENDQFLENIDLFKDYGGKNYASKITVEDIHVVDGHLSLDFITKKDQAKVSGIIVYQQILPNMVRINTGGARQISGWLKDQHFHGGKIYTIPPTFQFSNEVYTTERFGNDFAYRLPVPKEGLYTVELHFAEIFWDSEGARIFHFDIEKGQFTQNNLDLFEYLGGARRPGVIVADNIEVTDGVLDIVFSRLEKNAKISGIVIYSQDFTPESPLLETFEDVTLDVGEEWAFQPVATFRGTNPNPWGNNSGLVNHFVVGLPLGLTYNQGRVSGRTTKEGSYKVLVRASDNISQEFSITTFNVNVNSPQEVARINSGGGPIQFGEEQWQKDSYFLGGRTYSNDLSIFNTQNDLLYQSERNGDFSYEIPVPEAGYYIVELHFAEIFWDRVGAPVRQFDVSVENQQFTQRIQTRGQVNSLLGYRYAHVIELKDIKVVDGFLTVDLTTIRDRAKISGIAVFKQSHAYARKTLRVNSGGPTIFHGAEEWSADNYFTGGQTHTSTFLQQRTNFENTYNHRLYHTERYGNFSYNLPAQEEGLYTVELHFAEIWWDEEGRRVFNVEVENEQFKLENIDLYKDHGGKYSASVFIAENIQVNDGTLDIEFRSKVNNAKVSGVVIRKQDDLKPDMNASARLLAEPESAEEPSLDVRFGEAKLYPNPTSDRVRLDFDTDQHASWSFVLVSPNGKTLFLDKIDLETGSHSVDFDLSVHRLSSGIYFLQVSDGKGNVKVMRLIKH</sequence>
<dbReference type="SUPFAM" id="SSF49785">
    <property type="entry name" value="Galactose-binding domain-like"/>
    <property type="match status" value="2"/>
</dbReference>
<feature type="domain" description="Secretion system C-terminal sorting" evidence="12">
    <location>
        <begin position="807"/>
        <end position="880"/>
    </location>
</feature>
<evidence type="ECO:0000256" key="5">
    <source>
        <dbReference type="ARBA" id="ARBA00022824"/>
    </source>
</evidence>
<keyword evidence="6" id="KW-1133">Transmembrane helix</keyword>
<comment type="caution">
    <text evidence="13">The sequence shown here is derived from an EMBL/GenBank/DDBJ whole genome shotgun (WGS) entry which is preliminary data.</text>
</comment>
<feature type="domain" description="Malectin" evidence="11">
    <location>
        <begin position="623"/>
        <end position="762"/>
    </location>
</feature>
<dbReference type="Proteomes" id="UP001595818">
    <property type="component" value="Unassembled WGS sequence"/>
</dbReference>
<dbReference type="Gene3D" id="2.60.120.430">
    <property type="entry name" value="Galactose-binding lectin"/>
    <property type="match status" value="4"/>
</dbReference>
<evidence type="ECO:0000256" key="10">
    <source>
        <dbReference type="SAM" id="SignalP"/>
    </source>
</evidence>
<name>A0ABV9T1W8_9BACT</name>
<dbReference type="InterPro" id="IPR008979">
    <property type="entry name" value="Galactose-bd-like_sf"/>
</dbReference>
<comment type="subcellular location">
    <subcellularLocation>
        <location evidence="1">Endoplasmic reticulum membrane</location>
        <topology evidence="1">Single-pass type I membrane protein</topology>
    </subcellularLocation>
</comment>
<evidence type="ECO:0000256" key="1">
    <source>
        <dbReference type="ARBA" id="ARBA00004115"/>
    </source>
</evidence>
<dbReference type="Gene3D" id="2.60.40.10">
    <property type="entry name" value="Immunoglobulins"/>
    <property type="match status" value="1"/>
</dbReference>
<dbReference type="PANTHER" id="PTHR13460:SF0">
    <property type="entry name" value="MALECTIN"/>
    <property type="match status" value="1"/>
</dbReference>
<dbReference type="PANTHER" id="PTHR13460">
    <property type="match status" value="1"/>
</dbReference>
<evidence type="ECO:0000256" key="8">
    <source>
        <dbReference type="ARBA" id="ARBA00023180"/>
    </source>
</evidence>
<evidence type="ECO:0000256" key="9">
    <source>
        <dbReference type="ARBA" id="ARBA00023277"/>
    </source>
</evidence>
<evidence type="ECO:0000256" key="7">
    <source>
        <dbReference type="ARBA" id="ARBA00023136"/>
    </source>
</evidence>
<dbReference type="InterPro" id="IPR026444">
    <property type="entry name" value="Secre_tail"/>
</dbReference>
<dbReference type="NCBIfam" id="TIGR04183">
    <property type="entry name" value="Por_Secre_tail"/>
    <property type="match status" value="1"/>
</dbReference>
<keyword evidence="7" id="KW-0472">Membrane</keyword>
<dbReference type="Pfam" id="PF18962">
    <property type="entry name" value="Por_Secre_tail"/>
    <property type="match status" value="1"/>
</dbReference>
<accession>A0ABV9T1W8</accession>
<keyword evidence="8" id="KW-0325">Glycoprotein</keyword>
<dbReference type="RefSeq" id="WP_377065301.1">
    <property type="nucleotide sequence ID" value="NZ_JBHSJJ010000007.1"/>
</dbReference>
<dbReference type="InterPro" id="IPR039155">
    <property type="entry name" value="MLEC"/>
</dbReference>
<dbReference type="EMBL" id="JBHSJJ010000007">
    <property type="protein sequence ID" value="MFC4872718.1"/>
    <property type="molecule type" value="Genomic_DNA"/>
</dbReference>
<gene>
    <name evidence="13" type="ORF">ACFPFU_13565</name>
</gene>
<keyword evidence="3" id="KW-0812">Transmembrane</keyword>
<protein>
    <submittedName>
        <fullName evidence="13">Malectin domain-containing carbohydrate-binding protein</fullName>
    </submittedName>
</protein>
<evidence type="ECO:0000256" key="2">
    <source>
        <dbReference type="ARBA" id="ARBA00009141"/>
    </source>
</evidence>
<dbReference type="InterPro" id="IPR021720">
    <property type="entry name" value="Malectin_dom"/>
</dbReference>
<evidence type="ECO:0000313" key="13">
    <source>
        <dbReference type="EMBL" id="MFC4872718.1"/>
    </source>
</evidence>
<organism evidence="13 14">
    <name type="scientific">Negadavirga shengliensis</name>
    <dbReference type="NCBI Taxonomy" id="1389218"/>
    <lineage>
        <taxon>Bacteria</taxon>
        <taxon>Pseudomonadati</taxon>
        <taxon>Bacteroidota</taxon>
        <taxon>Cytophagia</taxon>
        <taxon>Cytophagales</taxon>
        <taxon>Cyclobacteriaceae</taxon>
        <taxon>Negadavirga</taxon>
    </lineage>
</organism>
<feature type="domain" description="Malectin" evidence="11">
    <location>
        <begin position="252"/>
        <end position="352"/>
    </location>
</feature>
<dbReference type="Pfam" id="PF11721">
    <property type="entry name" value="Malectin"/>
    <property type="match status" value="4"/>
</dbReference>
<evidence type="ECO:0000256" key="6">
    <source>
        <dbReference type="ARBA" id="ARBA00022989"/>
    </source>
</evidence>
<comment type="similarity">
    <text evidence="2">Belongs to the malectin family.</text>
</comment>
<evidence type="ECO:0000259" key="11">
    <source>
        <dbReference type="Pfam" id="PF11721"/>
    </source>
</evidence>